<feature type="region of interest" description="Disordered" evidence="1">
    <location>
        <begin position="69"/>
        <end position="103"/>
    </location>
</feature>
<comment type="caution">
    <text evidence="2">The sequence shown here is derived from an EMBL/GenBank/DDBJ whole genome shotgun (WGS) entry which is preliminary data.</text>
</comment>
<evidence type="ECO:0000256" key="1">
    <source>
        <dbReference type="SAM" id="MobiDB-lite"/>
    </source>
</evidence>
<keyword evidence="3" id="KW-1185">Reference proteome</keyword>
<gene>
    <name evidence="2" type="primary">gfm2-L1</name>
    <name evidence="2" type="ORF">Hamer_G006336</name>
</gene>
<feature type="compositionally biased region" description="Polar residues" evidence="1">
    <location>
        <begin position="18"/>
        <end position="28"/>
    </location>
</feature>
<proteinExistence type="predicted"/>
<dbReference type="EMBL" id="JAHLQT010034244">
    <property type="protein sequence ID" value="KAG7158952.1"/>
    <property type="molecule type" value="Genomic_DNA"/>
</dbReference>
<evidence type="ECO:0000313" key="3">
    <source>
        <dbReference type="Proteomes" id="UP000747542"/>
    </source>
</evidence>
<accession>A0A8J5JJ09</accession>
<reference evidence="2" key="1">
    <citation type="journal article" date="2021" name="Sci. Adv.">
        <title>The American lobster genome reveals insights on longevity, neural, and immune adaptations.</title>
        <authorList>
            <person name="Polinski J.M."/>
            <person name="Zimin A.V."/>
            <person name="Clark K.F."/>
            <person name="Kohn A.B."/>
            <person name="Sadowski N."/>
            <person name="Timp W."/>
            <person name="Ptitsyn A."/>
            <person name="Khanna P."/>
            <person name="Romanova D.Y."/>
            <person name="Williams P."/>
            <person name="Greenwood S.J."/>
            <person name="Moroz L.L."/>
            <person name="Walt D.R."/>
            <person name="Bodnar A.G."/>
        </authorList>
    </citation>
    <scope>NUCLEOTIDE SEQUENCE</scope>
    <source>
        <strain evidence="2">GMGI-L3</strain>
    </source>
</reference>
<dbReference type="InterPro" id="IPR027417">
    <property type="entry name" value="P-loop_NTPase"/>
</dbReference>
<name>A0A8J5JJ09_HOMAM</name>
<organism evidence="2 3">
    <name type="scientific">Homarus americanus</name>
    <name type="common">American lobster</name>
    <dbReference type="NCBI Taxonomy" id="6706"/>
    <lineage>
        <taxon>Eukaryota</taxon>
        <taxon>Metazoa</taxon>
        <taxon>Ecdysozoa</taxon>
        <taxon>Arthropoda</taxon>
        <taxon>Crustacea</taxon>
        <taxon>Multicrustacea</taxon>
        <taxon>Malacostraca</taxon>
        <taxon>Eumalacostraca</taxon>
        <taxon>Eucarida</taxon>
        <taxon>Decapoda</taxon>
        <taxon>Pleocyemata</taxon>
        <taxon>Astacidea</taxon>
        <taxon>Nephropoidea</taxon>
        <taxon>Nephropidae</taxon>
        <taxon>Homarus</taxon>
    </lineage>
</organism>
<dbReference type="Proteomes" id="UP000747542">
    <property type="component" value="Unassembled WGS sequence"/>
</dbReference>
<feature type="non-terminal residue" evidence="2">
    <location>
        <position position="1"/>
    </location>
</feature>
<sequence length="155" mass="16662">RPARWPAPAETVDHGASPPSTSGDNITQHWHHGTLMQVKQQPEAYVILQLCDKDDSVRSMMETLLWTTWSRREREASPSHQRPRSLGQPQNQPGGHPGHVDFTMEVGSSLQSLGRAVAIFDASAGVGSVPHCVASGRSLPGAATLLPQQDGQTSG</sequence>
<dbReference type="Gene3D" id="3.40.50.300">
    <property type="entry name" value="P-loop containing nucleotide triphosphate hydrolases"/>
    <property type="match status" value="2"/>
</dbReference>
<evidence type="ECO:0000313" key="2">
    <source>
        <dbReference type="EMBL" id="KAG7158952.1"/>
    </source>
</evidence>
<protein>
    <submittedName>
        <fullName evidence="2">Ribosome-releasing factor 2-like 1</fullName>
    </submittedName>
</protein>
<dbReference type="AlphaFoldDB" id="A0A8J5JJ09"/>
<feature type="region of interest" description="Disordered" evidence="1">
    <location>
        <begin position="1"/>
        <end position="28"/>
    </location>
</feature>